<accession>A0AAW4L936</accession>
<dbReference type="PANTHER" id="PTHR22916:SF3">
    <property type="entry name" value="UDP-GLCNAC:BETAGAL BETA-1,3-N-ACETYLGLUCOSAMINYLTRANSFERASE-LIKE PROTEIN 1"/>
    <property type="match status" value="1"/>
</dbReference>
<evidence type="ECO:0000313" key="3">
    <source>
        <dbReference type="Proteomes" id="UP000811899"/>
    </source>
</evidence>
<proteinExistence type="predicted"/>
<reference evidence="2 3" key="1">
    <citation type="submission" date="2021-05" db="EMBL/GenBank/DDBJ databases">
        <title>The draft genome of Geobacter pelophilus DSM 12255.</title>
        <authorList>
            <person name="Xu Z."/>
            <person name="Masuda Y."/>
            <person name="Itoh H."/>
            <person name="Senoo K."/>
        </authorList>
    </citation>
    <scope>NUCLEOTIDE SEQUENCE [LARGE SCALE GENOMIC DNA]</scope>
    <source>
        <strain evidence="2 3">DSM 12255</strain>
    </source>
</reference>
<gene>
    <name evidence="2" type="ORF">KI809_14715</name>
</gene>
<dbReference type="AlphaFoldDB" id="A0AAW4L936"/>
<evidence type="ECO:0000259" key="1">
    <source>
        <dbReference type="Pfam" id="PF00535"/>
    </source>
</evidence>
<dbReference type="PANTHER" id="PTHR22916">
    <property type="entry name" value="GLYCOSYLTRANSFERASE"/>
    <property type="match status" value="1"/>
</dbReference>
<dbReference type="RefSeq" id="WP_214172333.1">
    <property type="nucleotide sequence ID" value="NZ_JAHCVJ010000006.1"/>
</dbReference>
<dbReference type="Proteomes" id="UP000811899">
    <property type="component" value="Unassembled WGS sequence"/>
</dbReference>
<dbReference type="InterPro" id="IPR001173">
    <property type="entry name" value="Glyco_trans_2-like"/>
</dbReference>
<dbReference type="Gene3D" id="3.90.550.10">
    <property type="entry name" value="Spore Coat Polysaccharide Biosynthesis Protein SpsA, Chain A"/>
    <property type="match status" value="1"/>
</dbReference>
<organism evidence="2 3">
    <name type="scientific">Geoanaerobacter pelophilus</name>
    <dbReference type="NCBI Taxonomy" id="60036"/>
    <lineage>
        <taxon>Bacteria</taxon>
        <taxon>Pseudomonadati</taxon>
        <taxon>Thermodesulfobacteriota</taxon>
        <taxon>Desulfuromonadia</taxon>
        <taxon>Geobacterales</taxon>
        <taxon>Geobacteraceae</taxon>
        <taxon>Geoanaerobacter</taxon>
    </lineage>
</organism>
<dbReference type="GO" id="GO:0016758">
    <property type="term" value="F:hexosyltransferase activity"/>
    <property type="evidence" value="ECO:0007669"/>
    <property type="project" value="UniProtKB-ARBA"/>
</dbReference>
<dbReference type="SUPFAM" id="SSF53448">
    <property type="entry name" value="Nucleotide-diphospho-sugar transferases"/>
    <property type="match status" value="1"/>
</dbReference>
<name>A0AAW4L936_9BACT</name>
<sequence>MGFLTIYILCHNRPDFARQTIQSVLGQSSQAFELIVSDNSSNDDVGLMLGDEFPDVTYIRRAPMLQPLEHFNRCIEEAQTDYFCLFHDDDVMSQDYVEEMEKCLEAYPLAIALGCNAKIESFGKLEARSSFRSFRQHEIIKSPQDLARRYFSGAQSGIAPFPGYLYNRQLVADERLPVEGGKYADVTWLLNLAGKGSVVWINKPLMTYRIHGSSDGTVESLRDRLRFLGYLKKNRTILGNGVLSDYRSFIYKKFLKSEIGSCSKRYLLAASFLKSYRWSRYARADYWMALAVRTVVKFAATS</sequence>
<protein>
    <submittedName>
        <fullName evidence="2">Glycosyltransferase family 2 protein</fullName>
    </submittedName>
</protein>
<dbReference type="EMBL" id="JAHCVJ010000006">
    <property type="protein sequence ID" value="MBT0665558.1"/>
    <property type="molecule type" value="Genomic_DNA"/>
</dbReference>
<evidence type="ECO:0000313" key="2">
    <source>
        <dbReference type="EMBL" id="MBT0665558.1"/>
    </source>
</evidence>
<dbReference type="CDD" id="cd00761">
    <property type="entry name" value="Glyco_tranf_GTA_type"/>
    <property type="match status" value="1"/>
</dbReference>
<feature type="domain" description="Glycosyltransferase 2-like" evidence="1">
    <location>
        <begin position="5"/>
        <end position="139"/>
    </location>
</feature>
<dbReference type="InterPro" id="IPR029044">
    <property type="entry name" value="Nucleotide-diphossugar_trans"/>
</dbReference>
<dbReference type="Pfam" id="PF00535">
    <property type="entry name" value="Glycos_transf_2"/>
    <property type="match status" value="1"/>
</dbReference>
<comment type="caution">
    <text evidence="2">The sequence shown here is derived from an EMBL/GenBank/DDBJ whole genome shotgun (WGS) entry which is preliminary data.</text>
</comment>
<keyword evidence="3" id="KW-1185">Reference proteome</keyword>